<feature type="region of interest" description="Disordered" evidence="1">
    <location>
        <begin position="1"/>
        <end position="25"/>
    </location>
</feature>
<evidence type="ECO:0000256" key="1">
    <source>
        <dbReference type="SAM" id="MobiDB-lite"/>
    </source>
</evidence>
<sequence>MDGKNDDLTMRICDEPDTKPYFDNSDPVEWLARQEELSTKPDDQAEHMEEALVKERAATL</sequence>
<accession>A0A9N9GHL2</accession>
<name>A0A9N9GHL2_9GLOM</name>
<comment type="caution">
    <text evidence="2">The sequence shown here is derived from an EMBL/GenBank/DDBJ whole genome shotgun (WGS) entry which is preliminary data.</text>
</comment>
<gene>
    <name evidence="2" type="ORF">AMORRO_LOCUS8119</name>
</gene>
<evidence type="ECO:0000313" key="3">
    <source>
        <dbReference type="Proteomes" id="UP000789342"/>
    </source>
</evidence>
<organism evidence="2 3">
    <name type="scientific">Acaulospora morrowiae</name>
    <dbReference type="NCBI Taxonomy" id="94023"/>
    <lineage>
        <taxon>Eukaryota</taxon>
        <taxon>Fungi</taxon>
        <taxon>Fungi incertae sedis</taxon>
        <taxon>Mucoromycota</taxon>
        <taxon>Glomeromycotina</taxon>
        <taxon>Glomeromycetes</taxon>
        <taxon>Diversisporales</taxon>
        <taxon>Acaulosporaceae</taxon>
        <taxon>Acaulospora</taxon>
    </lineage>
</organism>
<feature type="non-terminal residue" evidence="2">
    <location>
        <position position="60"/>
    </location>
</feature>
<proteinExistence type="predicted"/>
<dbReference type="AlphaFoldDB" id="A0A9N9GHL2"/>
<dbReference type="EMBL" id="CAJVPV010006685">
    <property type="protein sequence ID" value="CAG8608729.1"/>
    <property type="molecule type" value="Genomic_DNA"/>
</dbReference>
<protein>
    <submittedName>
        <fullName evidence="2">16179_t:CDS:1</fullName>
    </submittedName>
</protein>
<feature type="compositionally biased region" description="Basic and acidic residues" evidence="1">
    <location>
        <begin position="1"/>
        <end position="20"/>
    </location>
</feature>
<reference evidence="2" key="1">
    <citation type="submission" date="2021-06" db="EMBL/GenBank/DDBJ databases">
        <authorList>
            <person name="Kallberg Y."/>
            <person name="Tangrot J."/>
            <person name="Rosling A."/>
        </authorList>
    </citation>
    <scope>NUCLEOTIDE SEQUENCE</scope>
    <source>
        <strain evidence="2">CL551</strain>
    </source>
</reference>
<keyword evidence="3" id="KW-1185">Reference proteome</keyword>
<evidence type="ECO:0000313" key="2">
    <source>
        <dbReference type="EMBL" id="CAG8608729.1"/>
    </source>
</evidence>
<dbReference type="Proteomes" id="UP000789342">
    <property type="component" value="Unassembled WGS sequence"/>
</dbReference>